<dbReference type="PROSITE" id="PS00019">
    <property type="entry name" value="ACTININ_1"/>
    <property type="match status" value="1"/>
</dbReference>
<sequence length="500" mass="58244">MSNQNEQQWERVQEQVFRNWVNSLVSQKGIGVVNNIKTGLTPTCFKEFAEILVGKSIGKKLNNGNGRIYDINNYSEILGFLKENNIDVAGCSAENMADSESGYKFILGMMFSLYRKYCICRSVSDESNNFKTGNKVDSMIWDWVNEKVQGYGLHVDNPSTSFGDGRIILALVDSFMGNQIYQSYQNCTNEERVKKAIEMAHENMGIEELFSVDEIVRCQTDERAMMLYISLFSQVFKTKEMMDKQNMSYVSRERETEEVMKRQQQEIEEKEKLLKQQEQAFEEEKRAMNCNLQEQMEQQKIEHQRELERMKQEQENMRLEQEQLRQAQLKELEEQKQQMMKEQQQMKEQQEQEKLRMQQELEHNQKMMEEQKRRMMEEQARIKQESQCPPMQGFPQQQPPMQGFPQQQPPMQGFPQQPPMQGFPQKNQYPPIHENPPQAPIGQGNVCYVEFGGPVPPQAPMGIGNNGYMGFGAVEPMGGNIYPPGHPLYGVNTTTSYPYY</sequence>
<name>A0A5K1U361_ENTHI</name>
<organism evidence="6 7">
    <name type="scientific">Entamoeba histolytica</name>
    <dbReference type="NCBI Taxonomy" id="5759"/>
    <lineage>
        <taxon>Eukaryota</taxon>
        <taxon>Amoebozoa</taxon>
        <taxon>Evosea</taxon>
        <taxon>Archamoebae</taxon>
        <taxon>Mastigamoebida</taxon>
        <taxon>Entamoebidae</taxon>
        <taxon>Entamoeba</taxon>
    </lineage>
</organism>
<keyword evidence="1" id="KW-0677">Repeat</keyword>
<evidence type="ECO:0000256" key="4">
    <source>
        <dbReference type="SAM" id="MobiDB-lite"/>
    </source>
</evidence>
<dbReference type="SUPFAM" id="SSF47576">
    <property type="entry name" value="Calponin-homology domain, CH-domain"/>
    <property type="match status" value="1"/>
</dbReference>
<dbReference type="Gene3D" id="1.10.418.10">
    <property type="entry name" value="Calponin-like domain"/>
    <property type="match status" value="2"/>
</dbReference>
<keyword evidence="2" id="KW-0009">Actin-binding</keyword>
<dbReference type="VEuPathDB" id="AmoebaDB:EHI5A_125440"/>
<dbReference type="VEuPathDB" id="AmoebaDB:EHI_155290"/>
<dbReference type="InterPro" id="IPR001715">
    <property type="entry name" value="CH_dom"/>
</dbReference>
<dbReference type="PROSITE" id="PS50021">
    <property type="entry name" value="CH"/>
    <property type="match status" value="1"/>
</dbReference>
<dbReference type="InterPro" id="IPR001589">
    <property type="entry name" value="Actinin_actin-bd_CS"/>
</dbReference>
<evidence type="ECO:0000256" key="1">
    <source>
        <dbReference type="ARBA" id="ARBA00022737"/>
    </source>
</evidence>
<dbReference type="SMART" id="SM00033">
    <property type="entry name" value="CH"/>
    <property type="match status" value="2"/>
</dbReference>
<feature type="coiled-coil region" evidence="3">
    <location>
        <begin position="253"/>
        <end position="388"/>
    </location>
</feature>
<evidence type="ECO:0000313" key="7">
    <source>
        <dbReference type="Proteomes" id="UP000078387"/>
    </source>
</evidence>
<evidence type="ECO:0000256" key="2">
    <source>
        <dbReference type="ARBA" id="ARBA00023203"/>
    </source>
</evidence>
<dbReference type="OMA" id="AWCKKTT"/>
<accession>A0A5K1U361</accession>
<dbReference type="EMBL" id="BDEQ01000001">
    <property type="protein sequence ID" value="GAT92959.1"/>
    <property type="molecule type" value="Genomic_DNA"/>
</dbReference>
<gene>
    <name evidence="6" type="ORF">CL6EHI_155290</name>
</gene>
<feature type="region of interest" description="Disordered" evidence="4">
    <location>
        <begin position="392"/>
        <end position="413"/>
    </location>
</feature>
<dbReference type="VEuPathDB" id="AmoebaDB:EHI7A_112190"/>
<dbReference type="GO" id="GO:0003779">
    <property type="term" value="F:actin binding"/>
    <property type="evidence" value="ECO:0007669"/>
    <property type="project" value="UniProtKB-KW"/>
</dbReference>
<keyword evidence="3" id="KW-0175">Coiled coil</keyword>
<dbReference type="VEuPathDB" id="AmoebaDB:KM1_157340"/>
<evidence type="ECO:0000313" key="6">
    <source>
        <dbReference type="EMBL" id="GAT92959.1"/>
    </source>
</evidence>
<evidence type="ECO:0000256" key="3">
    <source>
        <dbReference type="SAM" id="Coils"/>
    </source>
</evidence>
<evidence type="ECO:0000259" key="5">
    <source>
        <dbReference type="PROSITE" id="PS50021"/>
    </source>
</evidence>
<feature type="domain" description="Calponin-homology (CH)" evidence="5">
    <location>
        <begin position="134"/>
        <end position="237"/>
    </location>
</feature>
<protein>
    <submittedName>
        <fullName evidence="6">Actinin-like protein putative</fullName>
    </submittedName>
</protein>
<dbReference type="AlphaFoldDB" id="A0A5K1U361"/>
<dbReference type="VEuPathDB" id="AmoebaDB:EHI8A_149130"/>
<dbReference type="Pfam" id="PF00307">
    <property type="entry name" value="CH"/>
    <property type="match status" value="1"/>
</dbReference>
<proteinExistence type="predicted"/>
<dbReference type="PANTHER" id="PTHR11915">
    <property type="entry name" value="SPECTRIN/FILAMIN RELATED CYTOSKELETAL PROTEIN"/>
    <property type="match status" value="1"/>
</dbReference>
<dbReference type="InterPro" id="IPR036872">
    <property type="entry name" value="CH_dom_sf"/>
</dbReference>
<reference evidence="6 7" key="1">
    <citation type="submission" date="2016-05" db="EMBL/GenBank/DDBJ databases">
        <title>First whole genome sequencing of Entamoeba histolytica HM1:IMSS-clone-6.</title>
        <authorList>
            <person name="Mukherjee Avik.K."/>
            <person name="Izumyama S."/>
            <person name="Nakada-Tsukui K."/>
            <person name="Nozaki T."/>
        </authorList>
    </citation>
    <scope>NUCLEOTIDE SEQUENCE [LARGE SCALE GENOMIC DNA]</scope>
    <source>
        <strain evidence="6 7">HM1:IMSS clone 6</strain>
    </source>
</reference>
<comment type="caution">
    <text evidence="6">The sequence shown here is derived from an EMBL/GenBank/DDBJ whole genome shotgun (WGS) entry which is preliminary data.</text>
</comment>
<dbReference type="Proteomes" id="UP000078387">
    <property type="component" value="Unassembled WGS sequence"/>
</dbReference>